<dbReference type="SUPFAM" id="SSF55785">
    <property type="entry name" value="PYP-like sensor domain (PAS domain)"/>
    <property type="match status" value="1"/>
</dbReference>
<dbReference type="EMBL" id="RKMK01000046">
    <property type="protein sequence ID" value="RXG86690.1"/>
    <property type="molecule type" value="Genomic_DNA"/>
</dbReference>
<dbReference type="Proteomes" id="UP000290174">
    <property type="component" value="Unassembled WGS sequence"/>
</dbReference>
<dbReference type="Pfam" id="PF08448">
    <property type="entry name" value="PAS_4"/>
    <property type="match status" value="1"/>
</dbReference>
<dbReference type="AlphaFoldDB" id="A0A4V1KV21"/>
<name>A0A4V1KV21_9BRAD</name>
<evidence type="ECO:0000259" key="2">
    <source>
        <dbReference type="Pfam" id="PF08448"/>
    </source>
</evidence>
<reference evidence="3 4" key="1">
    <citation type="submission" date="2018-11" db="EMBL/GenBank/DDBJ databases">
        <title>Bradyrhizobium sp. nov., isolated from effective nodules of peanut in China.</title>
        <authorList>
            <person name="Li Y."/>
        </authorList>
    </citation>
    <scope>NUCLEOTIDE SEQUENCE [LARGE SCALE GENOMIC DNA]</scope>
    <source>
        <strain evidence="3 4">CCBAU 51770</strain>
    </source>
</reference>
<feature type="domain" description="PAS fold-4" evidence="2">
    <location>
        <begin position="42"/>
        <end position="153"/>
    </location>
</feature>
<sequence>MATNATSTMILDGDFDKIDFRGEVVDGHLVTKGILADQAAMDSIPVGIYVLEKDATVVKCNKAAIAGWGRTPSLGASEKYCGSHLLRYPSGEVMPHELAPPSVVINNGATVRNADVICEHPNGNRLLALVNVFPIRDNDDEVIGAVNIFRHNTSKTVPGLLSESANNSDSEIGEGEEQ</sequence>
<organism evidence="3 4">
    <name type="scientific">Bradyrhizobium zhanjiangense</name>
    <dbReference type="NCBI Taxonomy" id="1325107"/>
    <lineage>
        <taxon>Bacteria</taxon>
        <taxon>Pseudomonadati</taxon>
        <taxon>Pseudomonadota</taxon>
        <taxon>Alphaproteobacteria</taxon>
        <taxon>Hyphomicrobiales</taxon>
        <taxon>Nitrobacteraceae</taxon>
        <taxon>Bradyrhizobium</taxon>
    </lineage>
</organism>
<gene>
    <name evidence="3" type="ORF">EAS61_32805</name>
</gene>
<dbReference type="InterPro" id="IPR013656">
    <property type="entry name" value="PAS_4"/>
</dbReference>
<accession>A0A4V1KV21</accession>
<evidence type="ECO:0000313" key="3">
    <source>
        <dbReference type="EMBL" id="RXG86690.1"/>
    </source>
</evidence>
<dbReference type="Gene3D" id="3.30.450.20">
    <property type="entry name" value="PAS domain"/>
    <property type="match status" value="1"/>
</dbReference>
<dbReference type="RefSeq" id="WP_128956810.1">
    <property type="nucleotide sequence ID" value="NZ_RKMK01000046.1"/>
</dbReference>
<protein>
    <submittedName>
        <fullName evidence="3">PAS domain-containing protein</fullName>
    </submittedName>
</protein>
<proteinExistence type="predicted"/>
<evidence type="ECO:0000313" key="4">
    <source>
        <dbReference type="Proteomes" id="UP000290174"/>
    </source>
</evidence>
<evidence type="ECO:0000256" key="1">
    <source>
        <dbReference type="SAM" id="MobiDB-lite"/>
    </source>
</evidence>
<feature type="region of interest" description="Disordered" evidence="1">
    <location>
        <begin position="158"/>
        <end position="178"/>
    </location>
</feature>
<comment type="caution">
    <text evidence="3">The sequence shown here is derived from an EMBL/GenBank/DDBJ whole genome shotgun (WGS) entry which is preliminary data.</text>
</comment>
<dbReference type="InterPro" id="IPR035965">
    <property type="entry name" value="PAS-like_dom_sf"/>
</dbReference>